<keyword evidence="3" id="KW-1185">Reference proteome</keyword>
<accession>A0A543AQ08</accession>
<gene>
    <name evidence="2" type="ORF">FB566_0153</name>
</gene>
<protein>
    <submittedName>
        <fullName evidence="2">Peptidase inhibitor family I36</fullName>
    </submittedName>
</protein>
<name>A0A543AQ08_9ACTN</name>
<dbReference type="RefSeq" id="WP_142033941.1">
    <property type="nucleotide sequence ID" value="NZ_JBHTGS010000002.1"/>
</dbReference>
<evidence type="ECO:0000313" key="3">
    <source>
        <dbReference type="Proteomes" id="UP000317043"/>
    </source>
</evidence>
<dbReference type="Proteomes" id="UP000317043">
    <property type="component" value="Unassembled WGS sequence"/>
</dbReference>
<dbReference type="AlphaFoldDB" id="A0A543AQ08"/>
<feature type="chain" id="PRO_5022113234" evidence="1">
    <location>
        <begin position="25"/>
        <end position="122"/>
    </location>
</feature>
<evidence type="ECO:0000313" key="2">
    <source>
        <dbReference type="EMBL" id="TQL74667.1"/>
    </source>
</evidence>
<organism evidence="2 3">
    <name type="scientific">Stackebrandtia endophytica</name>
    <dbReference type="NCBI Taxonomy" id="1496996"/>
    <lineage>
        <taxon>Bacteria</taxon>
        <taxon>Bacillati</taxon>
        <taxon>Actinomycetota</taxon>
        <taxon>Actinomycetes</taxon>
        <taxon>Glycomycetales</taxon>
        <taxon>Glycomycetaceae</taxon>
        <taxon>Stackebrandtia</taxon>
    </lineage>
</organism>
<evidence type="ECO:0000256" key="1">
    <source>
        <dbReference type="SAM" id="SignalP"/>
    </source>
</evidence>
<keyword evidence="1" id="KW-0732">Signal</keyword>
<sequence>MRIRTVLITGVTGALLGLSSIAPAGAVVTDSTGGPVAESEVCPQGWFCGFQQPSYQGEWVGGADSYICYTPLNDAQSVANRTGHTIRFFSQPHCQGEYFDLTTGYGMTHTPFAVASTSTAWY</sequence>
<reference evidence="2 3" key="1">
    <citation type="submission" date="2019-06" db="EMBL/GenBank/DDBJ databases">
        <title>Sequencing the genomes of 1000 actinobacteria strains.</title>
        <authorList>
            <person name="Klenk H.-P."/>
        </authorList>
    </citation>
    <scope>NUCLEOTIDE SEQUENCE [LARGE SCALE GENOMIC DNA]</scope>
    <source>
        <strain evidence="2 3">DSM 45928</strain>
    </source>
</reference>
<dbReference type="OrthoDB" id="5196292at2"/>
<feature type="signal peptide" evidence="1">
    <location>
        <begin position="1"/>
        <end position="24"/>
    </location>
</feature>
<dbReference type="EMBL" id="VFOW01000001">
    <property type="protein sequence ID" value="TQL74667.1"/>
    <property type="molecule type" value="Genomic_DNA"/>
</dbReference>
<dbReference type="InParanoid" id="A0A543AQ08"/>
<comment type="caution">
    <text evidence="2">The sequence shown here is derived from an EMBL/GenBank/DDBJ whole genome shotgun (WGS) entry which is preliminary data.</text>
</comment>
<dbReference type="Pfam" id="PF03995">
    <property type="entry name" value="Inhibitor_I36"/>
    <property type="match status" value="1"/>
</dbReference>
<proteinExistence type="predicted"/>